<protein>
    <recommendedName>
        <fullName evidence="1">ATPase AAA-type core domain-containing protein</fullName>
    </recommendedName>
</protein>
<dbReference type="InterPro" id="IPR051396">
    <property type="entry name" value="Bact_Antivir_Def_Nuclease"/>
</dbReference>
<evidence type="ECO:0000313" key="2">
    <source>
        <dbReference type="EMBL" id="CAA6825065.1"/>
    </source>
</evidence>
<feature type="non-terminal residue" evidence="2">
    <location>
        <position position="315"/>
    </location>
</feature>
<reference evidence="2" key="1">
    <citation type="submission" date="2020-01" db="EMBL/GenBank/DDBJ databases">
        <authorList>
            <person name="Meier V. D."/>
            <person name="Meier V D."/>
        </authorList>
    </citation>
    <scope>NUCLEOTIDE SEQUENCE</scope>
    <source>
        <strain evidence="2">HLG_WM_MAG_03</strain>
    </source>
</reference>
<dbReference type="EMBL" id="CACVAR010000382">
    <property type="protein sequence ID" value="CAA6825065.1"/>
    <property type="molecule type" value="Genomic_DNA"/>
</dbReference>
<dbReference type="AlphaFoldDB" id="A0A6S6U054"/>
<dbReference type="Pfam" id="PF13304">
    <property type="entry name" value="AAA_21"/>
    <property type="match status" value="1"/>
</dbReference>
<name>A0A6S6U054_9BACT</name>
<proteinExistence type="predicted"/>
<feature type="domain" description="ATPase AAA-type core" evidence="1">
    <location>
        <begin position="149"/>
        <end position="259"/>
    </location>
</feature>
<dbReference type="PANTHER" id="PTHR43581">
    <property type="entry name" value="ATP/GTP PHOSPHATASE"/>
    <property type="match status" value="1"/>
</dbReference>
<dbReference type="InterPro" id="IPR027417">
    <property type="entry name" value="P-loop_NTPase"/>
</dbReference>
<organism evidence="2">
    <name type="scientific">uncultured Sulfurovum sp</name>
    <dbReference type="NCBI Taxonomy" id="269237"/>
    <lineage>
        <taxon>Bacteria</taxon>
        <taxon>Pseudomonadati</taxon>
        <taxon>Campylobacterota</taxon>
        <taxon>Epsilonproteobacteria</taxon>
        <taxon>Campylobacterales</taxon>
        <taxon>Sulfurovaceae</taxon>
        <taxon>Sulfurovum</taxon>
        <taxon>environmental samples</taxon>
    </lineage>
</organism>
<evidence type="ECO:0000259" key="1">
    <source>
        <dbReference type="Pfam" id="PF13304"/>
    </source>
</evidence>
<dbReference type="Gene3D" id="3.40.50.300">
    <property type="entry name" value="P-loop containing nucleotide triphosphate hydrolases"/>
    <property type="match status" value="1"/>
</dbReference>
<dbReference type="SUPFAM" id="SSF52540">
    <property type="entry name" value="P-loop containing nucleoside triphosphate hydrolases"/>
    <property type="match status" value="1"/>
</dbReference>
<accession>A0A6S6U054</accession>
<sequence>MAFITIDTMSIKNFFSIKGLDLKDLKTKKEIYIVGENGDGKSLLLQSIVIALAGVKEGDVFDLVKSQSDYTLSVIDSEKQEYTQNSEKPYNNILAYGASRNNYCQMKEDVSGYLTLFKGEYDLKSPIKWLQYLDYSEQSEKVNVITVAEAKELLQHLLNSDIQIDISPDKVTFTEKGSEVSFDQLSAGYKGVIMIICDLIARLSEKQQVEKIADFQGVVLIDEVELHLHPKWQYSFMNKLRETFPLIQFMVTTHSPTVLLGAGMEAVYYQIYKEEGVVKISEQKEVKNDFLNDIQSTVFGFDVNDERINNPSEDD</sequence>
<dbReference type="InterPro" id="IPR003959">
    <property type="entry name" value="ATPase_AAA_core"/>
</dbReference>
<dbReference type="PANTHER" id="PTHR43581:SF2">
    <property type="entry name" value="EXCINUCLEASE ATPASE SUBUNIT"/>
    <property type="match status" value="1"/>
</dbReference>
<gene>
    <name evidence="2" type="ORF">HELGO_WM62204</name>
</gene>